<dbReference type="Proteomes" id="UP001148614">
    <property type="component" value="Unassembled WGS sequence"/>
</dbReference>
<protein>
    <submittedName>
        <fullName evidence="2">Uncharacterized protein</fullName>
    </submittedName>
</protein>
<keyword evidence="1" id="KW-0812">Transmembrane</keyword>
<reference evidence="2" key="1">
    <citation type="submission" date="2022-07" db="EMBL/GenBank/DDBJ databases">
        <title>Genome Sequence of Xylaria arbuscula.</title>
        <authorList>
            <person name="Buettner E."/>
        </authorList>
    </citation>
    <scope>NUCLEOTIDE SEQUENCE</scope>
    <source>
        <strain evidence="2">VT107</strain>
    </source>
</reference>
<dbReference type="PROSITE" id="PS51257">
    <property type="entry name" value="PROKAR_LIPOPROTEIN"/>
    <property type="match status" value="1"/>
</dbReference>
<evidence type="ECO:0000313" key="2">
    <source>
        <dbReference type="EMBL" id="KAJ3565739.1"/>
    </source>
</evidence>
<organism evidence="2 3">
    <name type="scientific">Xylaria arbuscula</name>
    <dbReference type="NCBI Taxonomy" id="114810"/>
    <lineage>
        <taxon>Eukaryota</taxon>
        <taxon>Fungi</taxon>
        <taxon>Dikarya</taxon>
        <taxon>Ascomycota</taxon>
        <taxon>Pezizomycotina</taxon>
        <taxon>Sordariomycetes</taxon>
        <taxon>Xylariomycetidae</taxon>
        <taxon>Xylariales</taxon>
        <taxon>Xylariaceae</taxon>
        <taxon>Xylaria</taxon>
    </lineage>
</organism>
<proteinExistence type="predicted"/>
<comment type="caution">
    <text evidence="2">The sequence shown here is derived from an EMBL/GenBank/DDBJ whole genome shotgun (WGS) entry which is preliminary data.</text>
</comment>
<evidence type="ECO:0000313" key="3">
    <source>
        <dbReference type="Proteomes" id="UP001148614"/>
    </source>
</evidence>
<accession>A0A9W8NAS9</accession>
<feature type="transmembrane region" description="Helical" evidence="1">
    <location>
        <begin position="7"/>
        <end position="27"/>
    </location>
</feature>
<evidence type="ECO:0000256" key="1">
    <source>
        <dbReference type="SAM" id="Phobius"/>
    </source>
</evidence>
<keyword evidence="3" id="KW-1185">Reference proteome</keyword>
<keyword evidence="1" id="KW-0472">Membrane</keyword>
<dbReference type="AlphaFoldDB" id="A0A9W8NAS9"/>
<dbReference type="EMBL" id="JANPWZ010001447">
    <property type="protein sequence ID" value="KAJ3565739.1"/>
    <property type="molecule type" value="Genomic_DNA"/>
</dbReference>
<sequence length="93" mass="9725">MGWDRSRAIISIASLSGPVAFLGFLGLSCPELLLVSEPGAPDDAQVVMIGAGVFAPVADDLYYVHSSLDWRLTVCRKGAVMPLCGGKEFTPGG</sequence>
<gene>
    <name evidence="2" type="ORF">NPX13_g7389</name>
</gene>
<name>A0A9W8NAS9_9PEZI</name>
<keyword evidence="1" id="KW-1133">Transmembrane helix</keyword>